<comment type="caution">
    <text evidence="1">The sequence shown here is derived from an EMBL/GenBank/DDBJ whole genome shotgun (WGS) entry which is preliminary data.</text>
</comment>
<dbReference type="Pfam" id="PF13459">
    <property type="entry name" value="Fer4_15"/>
    <property type="match status" value="1"/>
</dbReference>
<accession>A0AA41R2U8</accession>
<dbReference type="SUPFAM" id="SSF54862">
    <property type="entry name" value="4Fe-4S ferredoxins"/>
    <property type="match status" value="1"/>
</dbReference>
<reference evidence="1" key="1">
    <citation type="submission" date="2022-03" db="EMBL/GenBank/DDBJ databases">
        <title>Cryobacterium sp. nov. strain ZS14-85, isolated from Antarctic soil.</title>
        <authorList>
            <person name="Li J."/>
            <person name="Niu G."/>
        </authorList>
    </citation>
    <scope>NUCLEOTIDE SEQUENCE</scope>
    <source>
        <strain evidence="1">ZS14-85</strain>
    </source>
</reference>
<dbReference type="AlphaFoldDB" id="A0AA41R2U8"/>
<evidence type="ECO:0000313" key="1">
    <source>
        <dbReference type="EMBL" id="MCI4659806.1"/>
    </source>
</evidence>
<gene>
    <name evidence="1" type="ORF">MQH31_18520</name>
</gene>
<sequence>MNLRAPDPRSAADPTVLLHIDWTKCDGRGLCTEILPELLARDEWGYPLSYVYGSNVPVPDRLLDAATDAVSLCPRQALTLIDR</sequence>
<dbReference type="Proteomes" id="UP001165341">
    <property type="component" value="Unassembled WGS sequence"/>
</dbReference>
<dbReference type="Gene3D" id="3.30.70.20">
    <property type="match status" value="1"/>
</dbReference>
<keyword evidence="2" id="KW-1185">Reference proteome</keyword>
<dbReference type="EMBL" id="JALGAR010000007">
    <property type="protein sequence ID" value="MCI4659806.1"/>
    <property type="molecule type" value="Genomic_DNA"/>
</dbReference>
<proteinExistence type="predicted"/>
<organism evidence="1 2">
    <name type="scientific">Cryobacterium zhongshanensis</name>
    <dbReference type="NCBI Taxonomy" id="2928153"/>
    <lineage>
        <taxon>Bacteria</taxon>
        <taxon>Bacillati</taxon>
        <taxon>Actinomycetota</taxon>
        <taxon>Actinomycetes</taxon>
        <taxon>Micrococcales</taxon>
        <taxon>Microbacteriaceae</taxon>
        <taxon>Cryobacterium</taxon>
    </lineage>
</organism>
<protein>
    <submittedName>
        <fullName evidence="1">Ferredoxin</fullName>
    </submittedName>
</protein>
<name>A0AA41R2U8_9MICO</name>
<dbReference type="RefSeq" id="WP_243013289.1">
    <property type="nucleotide sequence ID" value="NZ_JALGAR010000007.1"/>
</dbReference>
<evidence type="ECO:0000313" key="2">
    <source>
        <dbReference type="Proteomes" id="UP001165341"/>
    </source>
</evidence>